<evidence type="ECO:0000313" key="1">
    <source>
        <dbReference type="EMBL" id="GFS57167.1"/>
    </source>
</evidence>
<name>A0A8X6MJB2_9ARAC</name>
<comment type="caution">
    <text evidence="1">The sequence shown here is derived from an EMBL/GenBank/DDBJ whole genome shotgun (WGS) entry which is preliminary data.</text>
</comment>
<dbReference type="AlphaFoldDB" id="A0A8X6MJB2"/>
<protein>
    <submittedName>
        <fullName evidence="1">Uncharacterized protein</fullName>
    </submittedName>
</protein>
<proteinExistence type="predicted"/>
<sequence length="92" mass="10423">MKNRKGKIANSKTNCTSISHVIKAALRERSFSSQLLLSFSVFLYRRYGSERLIDVPYSLGFAASYGKTLQNEILTTHHLQRRILSSESGTLE</sequence>
<reference evidence="1" key="1">
    <citation type="submission" date="2020-08" db="EMBL/GenBank/DDBJ databases">
        <title>Multicomponent nature underlies the extraordinary mechanical properties of spider dragline silk.</title>
        <authorList>
            <person name="Kono N."/>
            <person name="Nakamura H."/>
            <person name="Mori M."/>
            <person name="Yoshida Y."/>
            <person name="Ohtoshi R."/>
            <person name="Malay A.D."/>
            <person name="Moran D.A.P."/>
            <person name="Tomita M."/>
            <person name="Numata K."/>
            <person name="Arakawa K."/>
        </authorList>
    </citation>
    <scope>NUCLEOTIDE SEQUENCE</scope>
</reference>
<accession>A0A8X6MJB2</accession>
<gene>
    <name evidence="1" type="primary">ALC57_15604</name>
    <name evidence="1" type="ORF">TNIN_183451</name>
</gene>
<dbReference type="EMBL" id="BMAV01027197">
    <property type="protein sequence ID" value="GFS57167.1"/>
    <property type="molecule type" value="Genomic_DNA"/>
</dbReference>
<evidence type="ECO:0000313" key="2">
    <source>
        <dbReference type="Proteomes" id="UP000886998"/>
    </source>
</evidence>
<dbReference type="Proteomes" id="UP000886998">
    <property type="component" value="Unassembled WGS sequence"/>
</dbReference>
<keyword evidence="2" id="KW-1185">Reference proteome</keyword>
<organism evidence="1 2">
    <name type="scientific">Trichonephila inaurata madagascariensis</name>
    <dbReference type="NCBI Taxonomy" id="2747483"/>
    <lineage>
        <taxon>Eukaryota</taxon>
        <taxon>Metazoa</taxon>
        <taxon>Ecdysozoa</taxon>
        <taxon>Arthropoda</taxon>
        <taxon>Chelicerata</taxon>
        <taxon>Arachnida</taxon>
        <taxon>Araneae</taxon>
        <taxon>Araneomorphae</taxon>
        <taxon>Entelegynae</taxon>
        <taxon>Araneoidea</taxon>
        <taxon>Nephilidae</taxon>
        <taxon>Trichonephila</taxon>
        <taxon>Trichonephila inaurata</taxon>
    </lineage>
</organism>